<keyword evidence="9 12" id="KW-1133">Transmembrane helix</keyword>
<dbReference type="SUPFAM" id="SSF55604">
    <property type="entry name" value="Glucose permease domain IIB"/>
    <property type="match status" value="1"/>
</dbReference>
<dbReference type="SUPFAM" id="SSF51261">
    <property type="entry name" value="Duplicated hybrid motif"/>
    <property type="match status" value="1"/>
</dbReference>
<dbReference type="InterPro" id="IPR001127">
    <property type="entry name" value="PTS_EIIA_1_perm"/>
</dbReference>
<feature type="domain" description="PTS EIIC type-1" evidence="15">
    <location>
        <begin position="105"/>
        <end position="457"/>
    </location>
</feature>
<feature type="transmembrane region" description="Helical" evidence="12">
    <location>
        <begin position="211"/>
        <end position="228"/>
    </location>
</feature>
<dbReference type="AlphaFoldDB" id="A0A518VAH8"/>
<protein>
    <submittedName>
        <fullName evidence="16">PTS beta-glucoside transporter subunit EIIBCA</fullName>
    </submittedName>
</protein>
<dbReference type="InterPro" id="IPR018113">
    <property type="entry name" value="PTrfase_EIIB_Cys"/>
</dbReference>
<evidence type="ECO:0000259" key="13">
    <source>
        <dbReference type="PROSITE" id="PS51093"/>
    </source>
</evidence>
<evidence type="ECO:0000256" key="7">
    <source>
        <dbReference type="ARBA" id="ARBA00022692"/>
    </source>
</evidence>
<dbReference type="EMBL" id="CP033464">
    <property type="protein sequence ID" value="QDX93995.1"/>
    <property type="molecule type" value="Genomic_DNA"/>
</dbReference>
<keyword evidence="7 12" id="KW-0812">Transmembrane</keyword>
<dbReference type="CDD" id="cd00212">
    <property type="entry name" value="PTS_IIB_glc"/>
    <property type="match status" value="1"/>
</dbReference>
<dbReference type="InterPro" id="IPR013013">
    <property type="entry name" value="PTS_EIIC_1"/>
</dbReference>
<dbReference type="GO" id="GO:0008982">
    <property type="term" value="F:protein-N(PI)-phosphohistidine-sugar phosphotransferase activity"/>
    <property type="evidence" value="ECO:0007669"/>
    <property type="project" value="InterPro"/>
</dbReference>
<feature type="transmembrane region" description="Helical" evidence="12">
    <location>
        <begin position="146"/>
        <end position="167"/>
    </location>
</feature>
<dbReference type="InterPro" id="IPR011297">
    <property type="entry name" value="PTS_IIABC_b_glu"/>
</dbReference>
<feature type="domain" description="PTS EIIA type-1" evidence="13">
    <location>
        <begin position="490"/>
        <end position="594"/>
    </location>
</feature>
<evidence type="ECO:0000256" key="9">
    <source>
        <dbReference type="ARBA" id="ARBA00022989"/>
    </source>
</evidence>
<evidence type="ECO:0000256" key="10">
    <source>
        <dbReference type="ARBA" id="ARBA00023136"/>
    </source>
</evidence>
<dbReference type="PANTHER" id="PTHR30175:SF1">
    <property type="entry name" value="PTS SYSTEM ARBUTIN-, CELLOBIOSE-, AND SALICIN-SPECIFIC EIIBC COMPONENT-RELATED"/>
    <property type="match status" value="1"/>
</dbReference>
<dbReference type="InterPro" id="IPR003352">
    <property type="entry name" value="PTS_EIIC"/>
</dbReference>
<dbReference type="InterPro" id="IPR001996">
    <property type="entry name" value="PTS_IIB_1"/>
</dbReference>
<feature type="transmembrane region" description="Helical" evidence="12">
    <location>
        <begin position="114"/>
        <end position="134"/>
    </location>
</feature>
<dbReference type="Pfam" id="PF02378">
    <property type="entry name" value="PTS_EIIC"/>
    <property type="match status" value="1"/>
</dbReference>
<dbReference type="GO" id="GO:0016301">
    <property type="term" value="F:kinase activity"/>
    <property type="evidence" value="ECO:0007669"/>
    <property type="project" value="UniProtKB-KW"/>
</dbReference>
<name>A0A518VAH8_BRELA</name>
<dbReference type="PROSITE" id="PS00371">
    <property type="entry name" value="PTS_EIIA_TYPE_1_HIS"/>
    <property type="match status" value="1"/>
</dbReference>
<dbReference type="PROSITE" id="PS51103">
    <property type="entry name" value="PTS_EIIC_TYPE_1"/>
    <property type="match status" value="1"/>
</dbReference>
<dbReference type="PROSITE" id="PS01035">
    <property type="entry name" value="PTS_EIIB_TYPE_1_CYS"/>
    <property type="match status" value="1"/>
</dbReference>
<keyword evidence="3" id="KW-1003">Cell membrane</keyword>
<dbReference type="OrthoDB" id="2957988at2"/>
<dbReference type="GO" id="GO:0009401">
    <property type="term" value="P:phosphoenolpyruvate-dependent sugar phosphotransferase system"/>
    <property type="evidence" value="ECO:0007669"/>
    <property type="project" value="UniProtKB-KW"/>
</dbReference>
<keyword evidence="2" id="KW-0813">Transport</keyword>
<feature type="active site" description="Phosphocysteine intermediate; for EIIB activity" evidence="11">
    <location>
        <position position="26"/>
    </location>
</feature>
<evidence type="ECO:0000256" key="5">
    <source>
        <dbReference type="ARBA" id="ARBA00022679"/>
    </source>
</evidence>
<keyword evidence="17" id="KW-1185">Reference proteome</keyword>
<dbReference type="Proteomes" id="UP000319432">
    <property type="component" value="Chromosome"/>
</dbReference>
<dbReference type="PROSITE" id="PS51098">
    <property type="entry name" value="PTS_EIIB_TYPE_1"/>
    <property type="match status" value="1"/>
</dbReference>
<comment type="subcellular location">
    <subcellularLocation>
        <location evidence="1">Cell membrane</location>
        <topology evidence="1">Multi-pass membrane protein</topology>
    </subcellularLocation>
</comment>
<dbReference type="InterPro" id="IPR011055">
    <property type="entry name" value="Dup_hybrid_motif"/>
</dbReference>
<keyword evidence="6" id="KW-0598">Phosphotransferase system</keyword>
<dbReference type="FunFam" id="2.70.70.10:FF:000001">
    <property type="entry name" value="PTS system glucose-specific IIA component"/>
    <property type="match status" value="1"/>
</dbReference>
<dbReference type="NCBIfam" id="TIGR00830">
    <property type="entry name" value="PTBA"/>
    <property type="match status" value="1"/>
</dbReference>
<feature type="transmembrane region" description="Helical" evidence="12">
    <location>
        <begin position="354"/>
        <end position="374"/>
    </location>
</feature>
<dbReference type="PROSITE" id="PS51093">
    <property type="entry name" value="PTS_EIIA_TYPE_1"/>
    <property type="match status" value="1"/>
</dbReference>
<sequence length="620" mass="66493">MKYEQLVKEIIQEVGGKKNVKSVVHCATRLRFQLNNKSLLNKEKLEHLDDVLSVVESTGQIQVVIGSHVADVYKDLVQVGKFENTSADSYDQPKEKVKLTAKIFELISGTFTPLLAPLAGAGMLKAVLALLVMLDVLSEQSGTYGILSAAGNAILYFLPIMIGITLANKLGANGYMGGIIGAALLEPNFTNLMSNGDATSFLGIPVVMMDYSSSIVPSFIAVLIYAKLEKFLKKIIHKDLQLFLVPMIALIIIVPLTVLAFGPFGIYVGNMITSSINFLSEHSGLLTGAVVGGTMVILVIFGLHWALIPMSIENLINGGDPIDPMWAASTFAQMGIALGIFLKSKDKKLKSLAGSTTLTGLLSGVTEPIIYGLILTHKRTIAYVIIVGAVGGAFIGSFKAEANAFVLHSVFTLGGSTTPWLPYFFMILLTVGGAAFLTYFFGYEDKLSTTKQKVKDEPRSNNVEANKVLNKHVINSPLSGLVIPLSEVNDQVFSSGAMGKGAAIEPTKGEVISPVNGTVTTIFPTGHAVGITSDDGIEILIHVGIDTVQLEGKYYTKLVETGDSVSIGQTLIRFEIDKIKEAGYQTITPIIVTNTSHFLDIIQTATQTVSTNDDLLTVLK</sequence>
<dbReference type="Pfam" id="PF00358">
    <property type="entry name" value="PTS_EIIA_1"/>
    <property type="match status" value="1"/>
</dbReference>
<evidence type="ECO:0000313" key="16">
    <source>
        <dbReference type="EMBL" id="QDX93995.1"/>
    </source>
</evidence>
<evidence type="ECO:0000256" key="11">
    <source>
        <dbReference type="PROSITE-ProRule" id="PRU00421"/>
    </source>
</evidence>
<feature type="transmembrane region" description="Helical" evidence="12">
    <location>
        <begin position="420"/>
        <end position="443"/>
    </location>
</feature>
<keyword evidence="5" id="KW-0808">Transferase</keyword>
<dbReference type="FunFam" id="3.30.1360.60:FF:000001">
    <property type="entry name" value="PTS system glucose-specific IIBC component PtsG"/>
    <property type="match status" value="1"/>
</dbReference>
<gene>
    <name evidence="16" type="ORF">EEL30_17875</name>
</gene>
<feature type="transmembrane region" description="Helical" evidence="12">
    <location>
        <begin position="324"/>
        <end position="342"/>
    </location>
</feature>
<dbReference type="InterPro" id="IPR036878">
    <property type="entry name" value="Glu_permease_IIB"/>
</dbReference>
<feature type="transmembrane region" description="Helical" evidence="12">
    <location>
        <begin position="286"/>
        <end position="312"/>
    </location>
</feature>
<feature type="domain" description="PTS EIIB type-1" evidence="14">
    <location>
        <begin position="4"/>
        <end position="86"/>
    </location>
</feature>
<dbReference type="Pfam" id="PF00367">
    <property type="entry name" value="PTS_EIIB"/>
    <property type="match status" value="1"/>
</dbReference>
<evidence type="ECO:0000256" key="6">
    <source>
        <dbReference type="ARBA" id="ARBA00022683"/>
    </source>
</evidence>
<accession>A0A518VAH8</accession>
<evidence type="ECO:0000256" key="3">
    <source>
        <dbReference type="ARBA" id="ARBA00022475"/>
    </source>
</evidence>
<keyword evidence="10 12" id="KW-0472">Membrane</keyword>
<evidence type="ECO:0000256" key="4">
    <source>
        <dbReference type="ARBA" id="ARBA00022597"/>
    </source>
</evidence>
<evidence type="ECO:0000259" key="15">
    <source>
        <dbReference type="PROSITE" id="PS51103"/>
    </source>
</evidence>
<dbReference type="Gene3D" id="3.30.1360.60">
    <property type="entry name" value="Glucose permease domain IIB"/>
    <property type="match status" value="1"/>
</dbReference>
<evidence type="ECO:0000313" key="17">
    <source>
        <dbReference type="Proteomes" id="UP000319432"/>
    </source>
</evidence>
<organism evidence="16 17">
    <name type="scientific">Brevibacillus laterosporus</name>
    <name type="common">Bacillus laterosporus</name>
    <dbReference type="NCBI Taxonomy" id="1465"/>
    <lineage>
        <taxon>Bacteria</taxon>
        <taxon>Bacillati</taxon>
        <taxon>Bacillota</taxon>
        <taxon>Bacilli</taxon>
        <taxon>Bacillales</taxon>
        <taxon>Paenibacillaceae</taxon>
        <taxon>Brevibacillus</taxon>
    </lineage>
</organism>
<dbReference type="GO" id="GO:0005886">
    <property type="term" value="C:plasma membrane"/>
    <property type="evidence" value="ECO:0007669"/>
    <property type="project" value="UniProtKB-SubCell"/>
</dbReference>
<evidence type="ECO:0000256" key="8">
    <source>
        <dbReference type="ARBA" id="ARBA00022777"/>
    </source>
</evidence>
<dbReference type="PANTHER" id="PTHR30175">
    <property type="entry name" value="PHOSPHOTRANSFERASE SYSTEM TRANSPORT PROTEIN"/>
    <property type="match status" value="1"/>
</dbReference>
<dbReference type="InterPro" id="IPR050558">
    <property type="entry name" value="PTS_Sugar-Specific_Components"/>
</dbReference>
<feature type="transmembrane region" description="Helical" evidence="12">
    <location>
        <begin position="240"/>
        <end position="266"/>
    </location>
</feature>
<proteinExistence type="predicted"/>
<evidence type="ECO:0000256" key="12">
    <source>
        <dbReference type="SAM" id="Phobius"/>
    </source>
</evidence>
<evidence type="ECO:0000259" key="14">
    <source>
        <dbReference type="PROSITE" id="PS51098"/>
    </source>
</evidence>
<evidence type="ECO:0000256" key="1">
    <source>
        <dbReference type="ARBA" id="ARBA00004651"/>
    </source>
</evidence>
<keyword evidence="4" id="KW-0762">Sugar transport</keyword>
<dbReference type="NCBIfam" id="TIGR01995">
    <property type="entry name" value="PTS-II-ABC-beta"/>
    <property type="match status" value="1"/>
</dbReference>
<evidence type="ECO:0000256" key="2">
    <source>
        <dbReference type="ARBA" id="ARBA00022448"/>
    </source>
</evidence>
<reference evidence="16 17" key="1">
    <citation type="submission" date="2018-11" db="EMBL/GenBank/DDBJ databases">
        <title>Phylogenetic determinants of toxin gene distribution in genomes of Brevibacillus laterosporus.</title>
        <authorList>
            <person name="Glare T.R."/>
            <person name="Durrant A."/>
            <person name="Berry C."/>
            <person name="Palma L."/>
            <person name="Ormskirk M."/>
            <person name="Cox M.O."/>
        </authorList>
    </citation>
    <scope>NUCLEOTIDE SEQUENCE [LARGE SCALE GENOMIC DNA]</scope>
    <source>
        <strain evidence="16 17">1821L</strain>
    </source>
</reference>
<keyword evidence="8" id="KW-0418">Kinase</keyword>
<feature type="transmembrane region" description="Helical" evidence="12">
    <location>
        <begin position="381"/>
        <end position="400"/>
    </location>
</feature>
<dbReference type="Gene3D" id="2.70.70.10">
    <property type="entry name" value="Glucose Permease (Domain IIA)"/>
    <property type="match status" value="1"/>
</dbReference>